<dbReference type="PROSITE" id="PS51914">
    <property type="entry name" value="MRH"/>
    <property type="match status" value="1"/>
</dbReference>
<keyword evidence="11" id="KW-0675">Receptor</keyword>
<evidence type="ECO:0000256" key="1">
    <source>
        <dbReference type="ARBA" id="ARBA00004614"/>
    </source>
</evidence>
<dbReference type="Proteomes" id="UP000268321">
    <property type="component" value="Unassembled WGS sequence"/>
</dbReference>
<evidence type="ECO:0000259" key="10">
    <source>
        <dbReference type="PROSITE" id="PS51914"/>
    </source>
</evidence>
<evidence type="ECO:0000256" key="6">
    <source>
        <dbReference type="ARBA" id="ARBA00023136"/>
    </source>
</evidence>
<dbReference type="PANTHER" id="PTHR15071:SF0">
    <property type="entry name" value="MANNOSE 6-PHOSPHATE RECEPTOR-LIKE PROTEIN 1"/>
    <property type="match status" value="1"/>
</dbReference>
<evidence type="ECO:0000256" key="5">
    <source>
        <dbReference type="ARBA" id="ARBA00022989"/>
    </source>
</evidence>
<comment type="subcellular location">
    <subcellularLocation>
        <location evidence="1">Golgi apparatus membrane</location>
        <topology evidence="1">Single-pass type I membrane protein</topology>
    </subcellularLocation>
</comment>
<sequence length="276" mass="31334">MSTRLQTRVFVALVLLFFFFGLVTIDQRPKHPGENAFFGHFPDLFRPPKHEPQPPRPIGVPLDYDANLTPPDAGLDPCTVMHPLHGFIDLRPLQLNNEQKPAWTVHGADDDHSFTLGICQNPLRDRADRPAFRDIEDASQVGAYYVDPITKEHILMGQVADLPKFVGRRLVLRYEDGTFCDSIVSAKGERLRRSTIITFRCDHEMLHKASVSQVASVHGCTYVFELRSYFVCPTAANADNLAAIWVFLFILFAACLVFFSGSFIMSFFRKHSTFRM</sequence>
<organism evidence="11 12">
    <name type="scientific">Metschnikowia bicuspidata</name>
    <dbReference type="NCBI Taxonomy" id="27322"/>
    <lineage>
        <taxon>Eukaryota</taxon>
        <taxon>Fungi</taxon>
        <taxon>Dikarya</taxon>
        <taxon>Ascomycota</taxon>
        <taxon>Saccharomycotina</taxon>
        <taxon>Pichiomycetes</taxon>
        <taxon>Metschnikowiaceae</taxon>
        <taxon>Metschnikowia</taxon>
    </lineage>
</organism>
<protein>
    <submittedName>
        <fullName evidence="11">Mannose 6-phosphate receptor domain-containing protein</fullName>
    </submittedName>
</protein>
<evidence type="ECO:0000256" key="4">
    <source>
        <dbReference type="ARBA" id="ARBA00022729"/>
    </source>
</evidence>
<keyword evidence="12" id="KW-1185">Reference proteome</keyword>
<reference evidence="12" key="1">
    <citation type="journal article" date="2018" name="Nat. Microbiol.">
        <title>Leveraging single-cell genomics to expand the fungal tree of life.</title>
        <authorList>
            <person name="Ahrendt S.R."/>
            <person name="Quandt C.A."/>
            <person name="Ciobanu D."/>
            <person name="Clum A."/>
            <person name="Salamov A."/>
            <person name="Andreopoulos B."/>
            <person name="Cheng J.F."/>
            <person name="Woyke T."/>
            <person name="Pelin A."/>
            <person name="Henrissat B."/>
            <person name="Reynolds N.K."/>
            <person name="Benny G.L."/>
            <person name="Smith M.E."/>
            <person name="James T.Y."/>
            <person name="Grigoriev I.V."/>
        </authorList>
    </citation>
    <scope>NUCLEOTIDE SEQUENCE [LARGE SCALE GENOMIC DNA]</scope>
    <source>
        <strain evidence="12">Baker2002</strain>
    </source>
</reference>
<name>A0A4P9ZIX5_9ASCO</name>
<gene>
    <name evidence="11" type="ORF">METBISCDRAFT_21417</name>
</gene>
<dbReference type="GO" id="GO:0010008">
    <property type="term" value="C:endosome membrane"/>
    <property type="evidence" value="ECO:0007669"/>
    <property type="project" value="UniProtKB-SubCell"/>
</dbReference>
<dbReference type="EMBL" id="ML004431">
    <property type="protein sequence ID" value="RKP32432.1"/>
    <property type="molecule type" value="Genomic_DNA"/>
</dbReference>
<evidence type="ECO:0000256" key="2">
    <source>
        <dbReference type="ARBA" id="ARBA00022448"/>
    </source>
</evidence>
<keyword evidence="2" id="KW-0813">Transport</keyword>
<keyword evidence="3 8" id="KW-0812">Transmembrane</keyword>
<evidence type="ECO:0000313" key="12">
    <source>
        <dbReference type="Proteomes" id="UP000268321"/>
    </source>
</evidence>
<dbReference type="GO" id="GO:0007034">
    <property type="term" value="P:vacuolar transport"/>
    <property type="evidence" value="ECO:0007669"/>
    <property type="project" value="TreeGrafter"/>
</dbReference>
<feature type="signal peptide" evidence="9">
    <location>
        <begin position="1"/>
        <end position="25"/>
    </location>
</feature>
<feature type="domain" description="MRH" evidence="10">
    <location>
        <begin position="76"/>
        <end position="234"/>
    </location>
</feature>
<dbReference type="PANTHER" id="PTHR15071">
    <property type="entry name" value="MANNOSE-6-PHOSPHATE RECEPTOR FAMILY MEMBER"/>
    <property type="match status" value="1"/>
</dbReference>
<keyword evidence="4 9" id="KW-0732">Signal</keyword>
<evidence type="ECO:0000256" key="9">
    <source>
        <dbReference type="SAM" id="SignalP"/>
    </source>
</evidence>
<dbReference type="GO" id="GO:0000139">
    <property type="term" value="C:Golgi membrane"/>
    <property type="evidence" value="ECO:0007669"/>
    <property type="project" value="UniProtKB-SubCell"/>
</dbReference>
<dbReference type="OrthoDB" id="4504960at2759"/>
<dbReference type="AlphaFoldDB" id="A0A4P9ZIX5"/>
<evidence type="ECO:0000256" key="3">
    <source>
        <dbReference type="ARBA" id="ARBA00022692"/>
    </source>
</evidence>
<feature type="chain" id="PRO_5020293122" evidence="9">
    <location>
        <begin position="26"/>
        <end position="276"/>
    </location>
</feature>
<dbReference type="SUPFAM" id="SSF50911">
    <property type="entry name" value="Mannose 6-phosphate receptor domain"/>
    <property type="match status" value="1"/>
</dbReference>
<dbReference type="InterPro" id="IPR009011">
    <property type="entry name" value="Man6P_isomerase_rcpt-bd_dom_sf"/>
</dbReference>
<keyword evidence="7" id="KW-1015">Disulfide bond</keyword>
<accession>A0A4P9ZIX5</accession>
<dbReference type="GO" id="GO:0005770">
    <property type="term" value="C:late endosome"/>
    <property type="evidence" value="ECO:0007669"/>
    <property type="project" value="TreeGrafter"/>
</dbReference>
<keyword evidence="5 8" id="KW-1133">Transmembrane helix</keyword>
<dbReference type="Gene3D" id="2.70.130.10">
    <property type="entry name" value="Mannose-6-phosphate receptor binding domain"/>
    <property type="match status" value="1"/>
</dbReference>
<feature type="transmembrane region" description="Helical" evidence="8">
    <location>
        <begin position="242"/>
        <end position="268"/>
    </location>
</feature>
<keyword evidence="6 8" id="KW-0472">Membrane</keyword>
<proteinExistence type="predicted"/>
<evidence type="ECO:0000256" key="7">
    <source>
        <dbReference type="ARBA" id="ARBA00023157"/>
    </source>
</evidence>
<evidence type="ECO:0000256" key="8">
    <source>
        <dbReference type="SAM" id="Phobius"/>
    </source>
</evidence>
<dbReference type="InterPro" id="IPR044865">
    <property type="entry name" value="MRH_dom"/>
</dbReference>
<evidence type="ECO:0000313" key="11">
    <source>
        <dbReference type="EMBL" id="RKP32432.1"/>
    </source>
</evidence>